<protein>
    <submittedName>
        <fullName evidence="1">Uncharacterized protein</fullName>
    </submittedName>
</protein>
<dbReference type="HOGENOM" id="CLU_1171935_0_0_1"/>
<dbReference type="EnsemblMetazoa" id="RPRC000319-RA">
    <property type="protein sequence ID" value="RPRC000319-PA"/>
    <property type="gene ID" value="RPRC000319"/>
</dbReference>
<evidence type="ECO:0000313" key="2">
    <source>
        <dbReference type="Proteomes" id="UP000015103"/>
    </source>
</evidence>
<proteinExistence type="predicted"/>
<dbReference type="AlphaFoldDB" id="T1H8H7"/>
<dbReference type="VEuPathDB" id="VectorBase:RPRC000319"/>
<accession>T1H8H7</accession>
<dbReference type="Proteomes" id="UP000015103">
    <property type="component" value="Unassembled WGS sequence"/>
</dbReference>
<sequence length="237" mass="27642">MAKQFQELPLEMAINILSYLNLSEVVHLNTECVLFRKAIAVLTRAALVTTRSNIDKAVKNLWQNYFLAKKVESIVGYDILTKVLAMKYLQTEVEQLFTISWRYVNDLHAWSYLSRLISPVLEEIEMETENIINNQLTIKEIIPKHPKLNHFIHKYDNTIEARINTSKNNIYLKIIDMLSICPTANFQIIFNTFDGLVTNAQMNFQLRNVQYPIIMPRFDKADPNSKNERTLISYLRG</sequence>
<dbReference type="EMBL" id="ACPB03001124">
    <property type="status" value="NOT_ANNOTATED_CDS"/>
    <property type="molecule type" value="Genomic_DNA"/>
</dbReference>
<name>T1H8H7_RHOPR</name>
<dbReference type="InParanoid" id="T1H8H7"/>
<keyword evidence="2" id="KW-1185">Reference proteome</keyword>
<organism evidence="1 2">
    <name type="scientific">Rhodnius prolixus</name>
    <name type="common">Triatomid bug</name>
    <dbReference type="NCBI Taxonomy" id="13249"/>
    <lineage>
        <taxon>Eukaryota</taxon>
        <taxon>Metazoa</taxon>
        <taxon>Ecdysozoa</taxon>
        <taxon>Arthropoda</taxon>
        <taxon>Hexapoda</taxon>
        <taxon>Insecta</taxon>
        <taxon>Pterygota</taxon>
        <taxon>Neoptera</taxon>
        <taxon>Paraneoptera</taxon>
        <taxon>Hemiptera</taxon>
        <taxon>Heteroptera</taxon>
        <taxon>Panheteroptera</taxon>
        <taxon>Cimicomorpha</taxon>
        <taxon>Reduviidae</taxon>
        <taxon>Triatominae</taxon>
        <taxon>Rhodnius</taxon>
    </lineage>
</organism>
<evidence type="ECO:0000313" key="1">
    <source>
        <dbReference type="EnsemblMetazoa" id="RPRC000319-PA"/>
    </source>
</evidence>
<reference evidence="1" key="1">
    <citation type="submission" date="2015-05" db="UniProtKB">
        <authorList>
            <consortium name="EnsemblMetazoa"/>
        </authorList>
    </citation>
    <scope>IDENTIFICATION</scope>
</reference>